<evidence type="ECO:0000256" key="1">
    <source>
        <dbReference type="ARBA" id="ARBA00022679"/>
    </source>
</evidence>
<gene>
    <name evidence="3" type="ORF">H9S92_20820</name>
</gene>
<evidence type="ECO:0000313" key="3">
    <source>
        <dbReference type="EMBL" id="MBC6996627.1"/>
    </source>
</evidence>
<proteinExistence type="predicted"/>
<keyword evidence="1" id="KW-0808">Transferase</keyword>
<dbReference type="Pfam" id="PF08242">
    <property type="entry name" value="Methyltransf_12"/>
    <property type="match status" value="1"/>
</dbReference>
<comment type="caution">
    <text evidence="3">The sequence shown here is derived from an EMBL/GenBank/DDBJ whole genome shotgun (WGS) entry which is preliminary data.</text>
</comment>
<dbReference type="PANTHER" id="PTHR45681">
    <property type="entry name" value="POLYKETIDE SYNTHASE 44-RELATED"/>
    <property type="match status" value="1"/>
</dbReference>
<evidence type="ECO:0000313" key="4">
    <source>
        <dbReference type="Proteomes" id="UP000650081"/>
    </source>
</evidence>
<dbReference type="InterPro" id="IPR050444">
    <property type="entry name" value="Polyketide_Synthase"/>
</dbReference>
<dbReference type="Proteomes" id="UP000650081">
    <property type="component" value="Unassembled WGS sequence"/>
</dbReference>
<dbReference type="PANTHER" id="PTHR45681:SF6">
    <property type="entry name" value="POLYKETIDE SYNTHASE 37"/>
    <property type="match status" value="1"/>
</dbReference>
<organism evidence="3 4">
    <name type="scientific">Neolewinella lacunae</name>
    <dbReference type="NCBI Taxonomy" id="1517758"/>
    <lineage>
        <taxon>Bacteria</taxon>
        <taxon>Pseudomonadati</taxon>
        <taxon>Bacteroidota</taxon>
        <taxon>Saprospiria</taxon>
        <taxon>Saprospirales</taxon>
        <taxon>Lewinellaceae</taxon>
        <taxon>Neolewinella</taxon>
    </lineage>
</organism>
<protein>
    <submittedName>
        <fullName evidence="3">Class I SAM-dependent methyltransferase</fullName>
    </submittedName>
</protein>
<dbReference type="EMBL" id="JACSIT010000153">
    <property type="protein sequence ID" value="MBC6996627.1"/>
    <property type="molecule type" value="Genomic_DNA"/>
</dbReference>
<accession>A0A923TF50</accession>
<feature type="domain" description="Methyltransferase type 12" evidence="2">
    <location>
        <begin position="204"/>
        <end position="306"/>
    </location>
</feature>
<dbReference type="InterPro" id="IPR013217">
    <property type="entry name" value="Methyltransf_12"/>
</dbReference>
<dbReference type="GO" id="GO:0008168">
    <property type="term" value="F:methyltransferase activity"/>
    <property type="evidence" value="ECO:0007669"/>
    <property type="project" value="UniProtKB-KW"/>
</dbReference>
<sequence>MSLITQPSTAFHGEKIHSYDQYVKGNETRFTAVSSLLAKTMLEWSGDKLSTAKFTADDLARELGVKESQSQLFVALLKTLVRSGHLSEVDGWYTLNAFDSASLDRLVASLYNEGLSVLNLDQQTMEAIRPGFELARICIPNLPAVLQGELSGVQLLFSADNFAYSTAIYGDHIQEVYYGLIAEQIVKKCFEIWSETPDRQIRILEIGAGSGKGTMRMLEALRPYGNRVHFCFTDIGNSFLRRAKQAFKDFDFSFDFRLLDIGQDPEAQGFSAESFDIAFATNVLHATPDLRDTLRNTAWLLAPQGNVYINEIAHDLAVNTVSFGTTPGWWLPDDGLRLPYSPVATTQTYRALLQSLNFERISIVGYPGVSEAELVQAIIHGVKK</sequence>
<dbReference type="AlphaFoldDB" id="A0A923TF50"/>
<dbReference type="RefSeq" id="WP_187468631.1">
    <property type="nucleotide sequence ID" value="NZ_JACSIT010000153.1"/>
</dbReference>
<dbReference type="InterPro" id="IPR029063">
    <property type="entry name" value="SAM-dependent_MTases_sf"/>
</dbReference>
<reference evidence="3" key="1">
    <citation type="submission" date="2020-08" db="EMBL/GenBank/DDBJ databases">
        <title>Lewinella bacteria from marine environments.</title>
        <authorList>
            <person name="Zhong Y."/>
        </authorList>
    </citation>
    <scope>NUCLEOTIDE SEQUENCE</scope>
    <source>
        <strain evidence="3">KCTC 42187</strain>
    </source>
</reference>
<evidence type="ECO:0000259" key="2">
    <source>
        <dbReference type="Pfam" id="PF08242"/>
    </source>
</evidence>
<dbReference type="Gene3D" id="3.40.50.150">
    <property type="entry name" value="Vaccinia Virus protein VP39"/>
    <property type="match status" value="1"/>
</dbReference>
<dbReference type="SUPFAM" id="SSF53335">
    <property type="entry name" value="S-adenosyl-L-methionine-dependent methyltransferases"/>
    <property type="match status" value="1"/>
</dbReference>
<dbReference type="GO" id="GO:0032259">
    <property type="term" value="P:methylation"/>
    <property type="evidence" value="ECO:0007669"/>
    <property type="project" value="UniProtKB-KW"/>
</dbReference>
<keyword evidence="4" id="KW-1185">Reference proteome</keyword>
<keyword evidence="3" id="KW-0489">Methyltransferase</keyword>
<name>A0A923TF50_9BACT</name>